<dbReference type="EMBL" id="DVMR01000027">
    <property type="protein sequence ID" value="HIU43135.1"/>
    <property type="molecule type" value="Genomic_DNA"/>
</dbReference>
<gene>
    <name evidence="1" type="ORF">IAB67_02430</name>
</gene>
<accession>A0A9D1LKP1</accession>
<sequence length="48" mass="5562">MNDFKDPAMQRYFNGLPAYVQESIKQSGVQLYTLAQLEKMAQNLTDKH</sequence>
<dbReference type="AlphaFoldDB" id="A0A9D1LKP1"/>
<dbReference type="Proteomes" id="UP000824073">
    <property type="component" value="Unassembled WGS sequence"/>
</dbReference>
<reference evidence="1" key="2">
    <citation type="journal article" date="2021" name="PeerJ">
        <title>Extensive microbial diversity within the chicken gut microbiome revealed by metagenomics and culture.</title>
        <authorList>
            <person name="Gilroy R."/>
            <person name="Ravi A."/>
            <person name="Getino M."/>
            <person name="Pursley I."/>
            <person name="Horton D.L."/>
            <person name="Alikhan N.F."/>
            <person name="Baker D."/>
            <person name="Gharbi K."/>
            <person name="Hall N."/>
            <person name="Watson M."/>
            <person name="Adriaenssens E.M."/>
            <person name="Foster-Nyarko E."/>
            <person name="Jarju S."/>
            <person name="Secka A."/>
            <person name="Antonio M."/>
            <person name="Oren A."/>
            <person name="Chaudhuri R.R."/>
            <person name="La Ragione R."/>
            <person name="Hildebrand F."/>
            <person name="Pallen M.J."/>
        </authorList>
    </citation>
    <scope>NUCLEOTIDE SEQUENCE</scope>
    <source>
        <strain evidence="1">CHK191-8634</strain>
    </source>
</reference>
<proteinExistence type="predicted"/>
<evidence type="ECO:0000313" key="1">
    <source>
        <dbReference type="EMBL" id="HIU43135.1"/>
    </source>
</evidence>
<reference evidence="1" key="1">
    <citation type="submission" date="2020-10" db="EMBL/GenBank/DDBJ databases">
        <authorList>
            <person name="Gilroy R."/>
        </authorList>
    </citation>
    <scope>NUCLEOTIDE SEQUENCE</scope>
    <source>
        <strain evidence="1">CHK191-8634</strain>
    </source>
</reference>
<evidence type="ECO:0000313" key="2">
    <source>
        <dbReference type="Proteomes" id="UP000824073"/>
    </source>
</evidence>
<name>A0A9D1LKP1_9CLOT</name>
<comment type="caution">
    <text evidence="1">The sequence shown here is derived from an EMBL/GenBank/DDBJ whole genome shotgun (WGS) entry which is preliminary data.</text>
</comment>
<organism evidence="1 2">
    <name type="scientific">Candidatus Ventrousia excrementavium</name>
    <dbReference type="NCBI Taxonomy" id="2840961"/>
    <lineage>
        <taxon>Bacteria</taxon>
        <taxon>Bacillati</taxon>
        <taxon>Bacillota</taxon>
        <taxon>Clostridia</taxon>
        <taxon>Eubacteriales</taxon>
        <taxon>Clostridiaceae</taxon>
        <taxon>Clostridiaceae incertae sedis</taxon>
        <taxon>Candidatus Ventrousia</taxon>
    </lineage>
</organism>
<protein>
    <submittedName>
        <fullName evidence="1">Uncharacterized protein</fullName>
    </submittedName>
</protein>